<organism evidence="1 2">
    <name type="scientific">Rhodopirellula baltica (strain DSM 10527 / NCIMB 13988 / SH1)</name>
    <dbReference type="NCBI Taxonomy" id="243090"/>
    <lineage>
        <taxon>Bacteria</taxon>
        <taxon>Pseudomonadati</taxon>
        <taxon>Planctomycetota</taxon>
        <taxon>Planctomycetia</taxon>
        <taxon>Pirellulales</taxon>
        <taxon>Pirellulaceae</taxon>
        <taxon>Rhodopirellula</taxon>
    </lineage>
</organism>
<name>Q7USS1_RHOBA</name>
<dbReference type="EMBL" id="BX294140">
    <property type="protein sequence ID" value="CAD73724.1"/>
    <property type="molecule type" value="Genomic_DNA"/>
</dbReference>
<dbReference type="HOGENOM" id="CLU_2993690_0_0_0"/>
<gene>
    <name evidence="1" type="ordered locus">RB4338</name>
</gene>
<sequence length="57" mass="6626">MERDLWARTKLREDCVNEWAPPHPTFSHSRERSVHLVPLVQSWVLDQKPAGVSDVAF</sequence>
<accession>Q7USS1</accession>
<reference evidence="1 2" key="1">
    <citation type="journal article" date="2003" name="Proc. Natl. Acad. Sci. U.S.A.">
        <title>Complete genome sequence of the marine planctomycete Pirellula sp. strain 1.</title>
        <authorList>
            <person name="Gloeckner F.O."/>
            <person name="Kube M."/>
            <person name="Bauer M."/>
            <person name="Teeling H."/>
            <person name="Lombardot T."/>
            <person name="Ludwig W."/>
            <person name="Gade D."/>
            <person name="Beck A."/>
            <person name="Borzym K."/>
            <person name="Heitmann K."/>
            <person name="Rabus R."/>
            <person name="Schlesner H."/>
            <person name="Amann R."/>
            <person name="Reinhardt R."/>
        </authorList>
    </citation>
    <scope>NUCLEOTIDE SEQUENCE [LARGE SCALE GENOMIC DNA]</scope>
    <source>
        <strain evidence="2">DSM 10527 / NCIMB 13988 / SH1</strain>
    </source>
</reference>
<dbReference type="EnsemblBacteria" id="CAD73724">
    <property type="protein sequence ID" value="CAD73724"/>
    <property type="gene ID" value="RB4338"/>
</dbReference>
<dbReference type="Proteomes" id="UP000001025">
    <property type="component" value="Chromosome"/>
</dbReference>
<evidence type="ECO:0000313" key="1">
    <source>
        <dbReference type="EMBL" id="CAD73724.1"/>
    </source>
</evidence>
<evidence type="ECO:0000313" key="2">
    <source>
        <dbReference type="Proteomes" id="UP000001025"/>
    </source>
</evidence>
<dbReference type="InParanoid" id="Q7USS1"/>
<protein>
    <submittedName>
        <fullName evidence="1">Uncharacterized protein</fullName>
    </submittedName>
</protein>
<proteinExistence type="predicted"/>
<dbReference type="AlphaFoldDB" id="Q7USS1"/>
<dbReference type="KEGG" id="rba:RB4338"/>
<keyword evidence="2" id="KW-1185">Reference proteome</keyword>